<sequence length="71" mass="7785">MDPSGLQHILCSLAKPISRLWTSTAVSLEATAVSTWRGGAASSLDKTARELPKCPPLSRRALFQRPPERRL</sequence>
<protein>
    <submittedName>
        <fullName evidence="1">Uncharacterized protein</fullName>
    </submittedName>
</protein>
<dbReference type="AlphaFoldDB" id="A0ABD0M801"/>
<dbReference type="EMBL" id="JACVVK020000003">
    <property type="protein sequence ID" value="KAK7507865.1"/>
    <property type="molecule type" value="Genomic_DNA"/>
</dbReference>
<comment type="caution">
    <text evidence="1">The sequence shown here is derived from an EMBL/GenBank/DDBJ whole genome shotgun (WGS) entry which is preliminary data.</text>
</comment>
<organism evidence="1 2">
    <name type="scientific">Batillaria attramentaria</name>
    <dbReference type="NCBI Taxonomy" id="370345"/>
    <lineage>
        <taxon>Eukaryota</taxon>
        <taxon>Metazoa</taxon>
        <taxon>Spiralia</taxon>
        <taxon>Lophotrochozoa</taxon>
        <taxon>Mollusca</taxon>
        <taxon>Gastropoda</taxon>
        <taxon>Caenogastropoda</taxon>
        <taxon>Sorbeoconcha</taxon>
        <taxon>Cerithioidea</taxon>
        <taxon>Batillariidae</taxon>
        <taxon>Batillaria</taxon>
    </lineage>
</organism>
<keyword evidence="2" id="KW-1185">Reference proteome</keyword>
<accession>A0ABD0M801</accession>
<dbReference type="Proteomes" id="UP001519460">
    <property type="component" value="Unassembled WGS sequence"/>
</dbReference>
<evidence type="ECO:0000313" key="1">
    <source>
        <dbReference type="EMBL" id="KAK7507865.1"/>
    </source>
</evidence>
<reference evidence="1 2" key="1">
    <citation type="journal article" date="2023" name="Sci. Data">
        <title>Genome assembly of the Korean intertidal mud-creeper Batillaria attramentaria.</title>
        <authorList>
            <person name="Patra A.K."/>
            <person name="Ho P.T."/>
            <person name="Jun S."/>
            <person name="Lee S.J."/>
            <person name="Kim Y."/>
            <person name="Won Y.J."/>
        </authorList>
    </citation>
    <scope>NUCLEOTIDE SEQUENCE [LARGE SCALE GENOMIC DNA]</scope>
    <source>
        <strain evidence="1">Wonlab-2016</strain>
    </source>
</reference>
<feature type="non-terminal residue" evidence="1">
    <location>
        <position position="71"/>
    </location>
</feature>
<name>A0ABD0M801_9CAEN</name>
<gene>
    <name evidence="1" type="ORF">BaRGS_00000830</name>
</gene>
<evidence type="ECO:0000313" key="2">
    <source>
        <dbReference type="Proteomes" id="UP001519460"/>
    </source>
</evidence>
<proteinExistence type="predicted"/>